<proteinExistence type="predicted"/>
<feature type="transmembrane region" description="Helical" evidence="1">
    <location>
        <begin position="6"/>
        <end position="24"/>
    </location>
</feature>
<dbReference type="InterPro" id="IPR001304">
    <property type="entry name" value="C-type_lectin-like"/>
</dbReference>
<accession>A0A814JMR3</accession>
<dbReference type="AlphaFoldDB" id="A0A814JMR3"/>
<keyword evidence="4" id="KW-1185">Reference proteome</keyword>
<dbReference type="InterPro" id="IPR016187">
    <property type="entry name" value="CTDL_fold"/>
</dbReference>
<keyword evidence="1" id="KW-1133">Transmembrane helix</keyword>
<evidence type="ECO:0000313" key="4">
    <source>
        <dbReference type="Proteomes" id="UP000663879"/>
    </source>
</evidence>
<dbReference type="CDD" id="cd00037">
    <property type="entry name" value="CLECT"/>
    <property type="match status" value="1"/>
</dbReference>
<dbReference type="InterPro" id="IPR016186">
    <property type="entry name" value="C-type_lectin-like/link_sf"/>
</dbReference>
<keyword evidence="1" id="KW-0472">Membrane</keyword>
<evidence type="ECO:0000313" key="3">
    <source>
        <dbReference type="EMBL" id="CAF1039264.1"/>
    </source>
</evidence>
<feature type="domain" description="C-type lectin" evidence="2">
    <location>
        <begin position="147"/>
        <end position="252"/>
    </location>
</feature>
<dbReference type="SMART" id="SM00034">
    <property type="entry name" value="CLECT"/>
    <property type="match status" value="1"/>
</dbReference>
<dbReference type="Gene3D" id="3.10.100.10">
    <property type="entry name" value="Mannose-Binding Protein A, subunit A"/>
    <property type="match status" value="1"/>
</dbReference>
<evidence type="ECO:0000259" key="2">
    <source>
        <dbReference type="PROSITE" id="PS50041"/>
    </source>
</evidence>
<keyword evidence="1" id="KW-0812">Transmembrane</keyword>
<protein>
    <recommendedName>
        <fullName evidence="2">C-type lectin domain-containing protein</fullName>
    </recommendedName>
</protein>
<dbReference type="EMBL" id="CAJNOC010004980">
    <property type="protein sequence ID" value="CAF1039264.1"/>
    <property type="molecule type" value="Genomic_DNA"/>
</dbReference>
<comment type="caution">
    <text evidence="3">The sequence shown here is derived from an EMBL/GenBank/DDBJ whole genome shotgun (WGS) entry which is preliminary data.</text>
</comment>
<dbReference type="PROSITE" id="PS50041">
    <property type="entry name" value="C_TYPE_LECTIN_2"/>
    <property type="match status" value="1"/>
</dbReference>
<reference evidence="3" key="1">
    <citation type="submission" date="2021-02" db="EMBL/GenBank/DDBJ databases">
        <authorList>
            <person name="Nowell W R."/>
        </authorList>
    </citation>
    <scope>NUCLEOTIDE SEQUENCE</scope>
    <source>
        <strain evidence="3">Ploen Becks lab</strain>
    </source>
</reference>
<dbReference type="Proteomes" id="UP000663879">
    <property type="component" value="Unassembled WGS sequence"/>
</dbReference>
<gene>
    <name evidence="3" type="ORF">OXX778_LOCUS18266</name>
</gene>
<dbReference type="OrthoDB" id="8066719at2759"/>
<dbReference type="SUPFAM" id="SSF56436">
    <property type="entry name" value="C-type lectin-like"/>
    <property type="match status" value="1"/>
</dbReference>
<evidence type="ECO:0000256" key="1">
    <source>
        <dbReference type="SAM" id="Phobius"/>
    </source>
</evidence>
<organism evidence="3 4">
    <name type="scientific">Brachionus calyciflorus</name>
    <dbReference type="NCBI Taxonomy" id="104777"/>
    <lineage>
        <taxon>Eukaryota</taxon>
        <taxon>Metazoa</taxon>
        <taxon>Spiralia</taxon>
        <taxon>Gnathifera</taxon>
        <taxon>Rotifera</taxon>
        <taxon>Eurotatoria</taxon>
        <taxon>Monogononta</taxon>
        <taxon>Pseudotrocha</taxon>
        <taxon>Ploima</taxon>
        <taxon>Brachionidae</taxon>
        <taxon>Brachionus</taxon>
    </lineage>
</organism>
<name>A0A814JMR3_9BILA</name>
<sequence>MKRTIYLLIGIGFYVNQFFFTYSIQLDSKFMAKNYSILFNDSLILQEIILNKYLCLHKCLIDSYCLYVKYEGKTCSLYNQDAKNNLVSSYDSLIYQKSNYDFETNIIMEPVTENDRSISCLNKSHYWSLKTNSCIPCKTGFISYSELPFSCYHSQLGWRFFSASKSHCELIGGFLFRPKTQNERFFFTRKFPYKIVYVDSNITSLGKKFKWTDGSDVVGFGTGEPNNARYPWSLIEGCLEIRSNGMFNDVSCFTYYYLTICQHD</sequence>